<dbReference type="STRING" id="3218.A0A2K1JYS7"/>
<dbReference type="GO" id="GO:0016020">
    <property type="term" value="C:membrane"/>
    <property type="evidence" value="ECO:0007669"/>
    <property type="project" value="InterPro"/>
</dbReference>
<dbReference type="Pfam" id="PF11909">
    <property type="entry name" value="NdhN"/>
    <property type="match status" value="1"/>
</dbReference>
<keyword evidence="5" id="KW-0520">NAD</keyword>
<proteinExistence type="predicted"/>
<feature type="compositionally biased region" description="Low complexity" evidence="7">
    <location>
        <begin position="38"/>
        <end position="55"/>
    </location>
</feature>
<evidence type="ECO:0000313" key="10">
    <source>
        <dbReference type="Proteomes" id="UP000006727"/>
    </source>
</evidence>
<dbReference type="GO" id="GO:0048038">
    <property type="term" value="F:quinone binding"/>
    <property type="evidence" value="ECO:0007669"/>
    <property type="project" value="UniProtKB-KW"/>
</dbReference>
<evidence type="ECO:0000256" key="1">
    <source>
        <dbReference type="ARBA" id="ARBA00022719"/>
    </source>
</evidence>
<keyword evidence="6" id="KW-0472">Membrane</keyword>
<feature type="region of interest" description="Disordered" evidence="7">
    <location>
        <begin position="23"/>
        <end position="58"/>
    </location>
</feature>
<dbReference type="EMBL" id="ABEU02000010">
    <property type="protein sequence ID" value="PNR46681.1"/>
    <property type="molecule type" value="Genomic_DNA"/>
</dbReference>
<organism evidence="8">
    <name type="scientific">Physcomitrium patens</name>
    <name type="common">Spreading-leaved earth moss</name>
    <name type="synonym">Physcomitrella patens</name>
    <dbReference type="NCBI Taxonomy" id="3218"/>
    <lineage>
        <taxon>Eukaryota</taxon>
        <taxon>Viridiplantae</taxon>
        <taxon>Streptophyta</taxon>
        <taxon>Embryophyta</taxon>
        <taxon>Bryophyta</taxon>
        <taxon>Bryophytina</taxon>
        <taxon>Bryopsida</taxon>
        <taxon>Funariidae</taxon>
        <taxon>Funariales</taxon>
        <taxon>Funariaceae</taxon>
        <taxon>Physcomitrium</taxon>
    </lineage>
</organism>
<reference evidence="8 10" key="1">
    <citation type="journal article" date="2008" name="Science">
        <title>The Physcomitrella genome reveals evolutionary insights into the conquest of land by plants.</title>
        <authorList>
            <person name="Rensing S."/>
            <person name="Lang D."/>
            <person name="Zimmer A."/>
            <person name="Terry A."/>
            <person name="Salamov A."/>
            <person name="Shapiro H."/>
            <person name="Nishiyama T."/>
            <person name="Perroud P.-F."/>
            <person name="Lindquist E."/>
            <person name="Kamisugi Y."/>
            <person name="Tanahashi T."/>
            <person name="Sakakibara K."/>
            <person name="Fujita T."/>
            <person name="Oishi K."/>
            <person name="Shin-I T."/>
            <person name="Kuroki Y."/>
            <person name="Toyoda A."/>
            <person name="Suzuki Y."/>
            <person name="Hashimoto A."/>
            <person name="Yamaguchi K."/>
            <person name="Sugano A."/>
            <person name="Kohara Y."/>
            <person name="Fujiyama A."/>
            <person name="Anterola A."/>
            <person name="Aoki S."/>
            <person name="Ashton N."/>
            <person name="Barbazuk W.B."/>
            <person name="Barker E."/>
            <person name="Bennetzen J."/>
            <person name="Bezanilla M."/>
            <person name="Blankenship R."/>
            <person name="Cho S.H."/>
            <person name="Dutcher S."/>
            <person name="Estelle M."/>
            <person name="Fawcett J.A."/>
            <person name="Gundlach H."/>
            <person name="Hanada K."/>
            <person name="Heyl A."/>
            <person name="Hicks K.A."/>
            <person name="Hugh J."/>
            <person name="Lohr M."/>
            <person name="Mayer K."/>
            <person name="Melkozernov A."/>
            <person name="Murata T."/>
            <person name="Nelson D."/>
            <person name="Pils B."/>
            <person name="Prigge M."/>
            <person name="Reiss B."/>
            <person name="Renner T."/>
            <person name="Rombauts S."/>
            <person name="Rushton P."/>
            <person name="Sanderfoot A."/>
            <person name="Schween G."/>
            <person name="Shiu S.-H."/>
            <person name="Stueber K."/>
            <person name="Theodoulou F.L."/>
            <person name="Tu H."/>
            <person name="Van de Peer Y."/>
            <person name="Verrier P.J."/>
            <person name="Waters E."/>
            <person name="Wood A."/>
            <person name="Yang L."/>
            <person name="Cove D."/>
            <person name="Cuming A."/>
            <person name="Hasebe M."/>
            <person name="Lucas S."/>
            <person name="Mishler D.B."/>
            <person name="Reski R."/>
            <person name="Grigoriev I."/>
            <person name="Quatrano R.S."/>
            <person name="Boore J.L."/>
        </authorList>
    </citation>
    <scope>NUCLEOTIDE SEQUENCE [LARGE SCALE GENOMIC DNA]</scope>
    <source>
        <strain evidence="9 10">cv. Gransden 2004</strain>
    </source>
</reference>
<evidence type="ECO:0000256" key="5">
    <source>
        <dbReference type="ARBA" id="ARBA00023027"/>
    </source>
</evidence>
<dbReference type="InterPro" id="IPR020874">
    <property type="entry name" value="NAD(P)H-quinone_OxRdtase_su_N"/>
</dbReference>
<evidence type="ECO:0000256" key="7">
    <source>
        <dbReference type="SAM" id="MobiDB-lite"/>
    </source>
</evidence>
<dbReference type="EnsemblPlants" id="Pp3c10_12660V3.1">
    <property type="protein sequence ID" value="Pp3c10_12660V3.1"/>
    <property type="gene ID" value="Pp3c10_12660"/>
</dbReference>
<dbReference type="PANTHER" id="PTHR35515">
    <property type="entry name" value="NAD(P)H-QUINONE OXIDOREDUCTASE SUBUNIT N, CHLOROPLASTIC"/>
    <property type="match status" value="1"/>
</dbReference>
<dbReference type="PANTHER" id="PTHR35515:SF1">
    <property type="entry name" value="NAD(P)H-QUINONE OXIDOREDUCTASE SUBUNIT N, CHLOROPLASTIC"/>
    <property type="match status" value="1"/>
</dbReference>
<name>A0A2K1JYS7_PHYPA</name>
<evidence type="ECO:0000256" key="3">
    <source>
        <dbReference type="ARBA" id="ARBA00022957"/>
    </source>
</evidence>
<dbReference type="Gramene" id="Pp3c10_12660V3.1">
    <property type="protein sequence ID" value="Pp3c10_12660V3.1"/>
    <property type="gene ID" value="Pp3c10_12660"/>
</dbReference>
<gene>
    <name evidence="8" type="ORF">PHYPA_013801</name>
</gene>
<sequence>METSVGARSSMATMQGGLVVLSSQTDGQSTATRLAQVSSAPHASFSSSKSQSRASLRPRAGRLLRNASSWSESAPSRRPLDVVCSGLGEEYHFMNISARGLGDPEAYLTKVHGVRPPHLGKQAIARWYFPPEIDYRLSLLPKNCKELVRWVVEAKVLSKSELQFLALLPAIRPNVKVIAECGTW</sequence>
<reference evidence="9" key="3">
    <citation type="submission" date="2020-12" db="UniProtKB">
        <authorList>
            <consortium name="EnsemblPlants"/>
        </authorList>
    </citation>
    <scope>IDENTIFICATION</scope>
</reference>
<keyword evidence="2" id="KW-0521">NADP</keyword>
<reference evidence="8 10" key="2">
    <citation type="journal article" date="2018" name="Plant J.">
        <title>The Physcomitrella patens chromosome-scale assembly reveals moss genome structure and evolution.</title>
        <authorList>
            <person name="Lang D."/>
            <person name="Ullrich K.K."/>
            <person name="Murat F."/>
            <person name="Fuchs J."/>
            <person name="Jenkins J."/>
            <person name="Haas F.B."/>
            <person name="Piednoel M."/>
            <person name="Gundlach H."/>
            <person name="Van Bel M."/>
            <person name="Meyberg R."/>
            <person name="Vives C."/>
            <person name="Morata J."/>
            <person name="Symeonidi A."/>
            <person name="Hiss M."/>
            <person name="Muchero W."/>
            <person name="Kamisugi Y."/>
            <person name="Saleh O."/>
            <person name="Blanc G."/>
            <person name="Decker E.L."/>
            <person name="van Gessel N."/>
            <person name="Grimwood J."/>
            <person name="Hayes R.D."/>
            <person name="Graham S.W."/>
            <person name="Gunter L.E."/>
            <person name="McDaniel S.F."/>
            <person name="Hoernstein S.N.W."/>
            <person name="Larsson A."/>
            <person name="Li F.W."/>
            <person name="Perroud P.F."/>
            <person name="Phillips J."/>
            <person name="Ranjan P."/>
            <person name="Rokshar D.S."/>
            <person name="Rothfels C.J."/>
            <person name="Schneider L."/>
            <person name="Shu S."/>
            <person name="Stevenson D.W."/>
            <person name="Thummler F."/>
            <person name="Tillich M."/>
            <person name="Villarreal Aguilar J.C."/>
            <person name="Widiez T."/>
            <person name="Wong G.K."/>
            <person name="Wymore A."/>
            <person name="Zhang Y."/>
            <person name="Zimmer A.D."/>
            <person name="Quatrano R.S."/>
            <person name="Mayer K.F.X."/>
            <person name="Goodstein D."/>
            <person name="Casacuberta J.M."/>
            <person name="Vandepoele K."/>
            <person name="Reski R."/>
            <person name="Cuming A.C."/>
            <person name="Tuskan G.A."/>
            <person name="Maumus F."/>
            <person name="Salse J."/>
            <person name="Schmutz J."/>
            <person name="Rensing S.A."/>
        </authorList>
    </citation>
    <scope>NUCLEOTIDE SEQUENCE [LARGE SCALE GENOMIC DNA]</scope>
    <source>
        <strain evidence="9 10">cv. Gransden 2004</strain>
    </source>
</reference>
<keyword evidence="3" id="KW-0618">Plastoquinone</keyword>
<evidence type="ECO:0000256" key="2">
    <source>
        <dbReference type="ARBA" id="ARBA00022857"/>
    </source>
</evidence>
<dbReference type="PaxDb" id="3218-PP1S141_63V6.1"/>
<keyword evidence="4" id="KW-1278">Translocase</keyword>
<accession>A0A2K1JYS7</accession>
<evidence type="ECO:0000313" key="8">
    <source>
        <dbReference type="EMBL" id="PNR46681.1"/>
    </source>
</evidence>
<evidence type="ECO:0000256" key="6">
    <source>
        <dbReference type="ARBA" id="ARBA00023136"/>
    </source>
</evidence>
<keyword evidence="1" id="KW-0874">Quinone</keyword>
<dbReference type="AlphaFoldDB" id="A0A2K1JYS7"/>
<dbReference type="Proteomes" id="UP000006727">
    <property type="component" value="Chromosome 10"/>
</dbReference>
<evidence type="ECO:0000313" key="9">
    <source>
        <dbReference type="EnsemblPlants" id="Pp3c10_12660V3.1"/>
    </source>
</evidence>
<evidence type="ECO:0000256" key="4">
    <source>
        <dbReference type="ARBA" id="ARBA00022967"/>
    </source>
</evidence>
<feature type="compositionally biased region" description="Polar residues" evidence="7">
    <location>
        <begin position="23"/>
        <end position="37"/>
    </location>
</feature>
<dbReference type="GO" id="GO:0016655">
    <property type="term" value="F:oxidoreductase activity, acting on NAD(P)H, quinone or similar compound as acceptor"/>
    <property type="evidence" value="ECO:0007669"/>
    <property type="project" value="InterPro"/>
</dbReference>
<protein>
    <submittedName>
        <fullName evidence="8 9">Uncharacterized protein</fullName>
    </submittedName>
</protein>
<keyword evidence="10" id="KW-1185">Reference proteome</keyword>